<keyword evidence="8" id="KW-1185">Reference proteome</keyword>
<dbReference type="InterPro" id="IPR010920">
    <property type="entry name" value="LSM_dom_sf"/>
</dbReference>
<evidence type="ECO:0000313" key="7">
    <source>
        <dbReference type="EMBL" id="EAY24409.1"/>
    </source>
</evidence>
<protein>
    <recommendedName>
        <fullName evidence="6">Mechanosensitive ion channel MscS domain-containing protein</fullName>
    </recommendedName>
</protein>
<keyword evidence="3 5" id="KW-1133">Transmembrane helix</keyword>
<evidence type="ECO:0000256" key="5">
    <source>
        <dbReference type="SAM" id="Phobius"/>
    </source>
</evidence>
<dbReference type="GO" id="GO:0016020">
    <property type="term" value="C:membrane"/>
    <property type="evidence" value="ECO:0007669"/>
    <property type="project" value="UniProtKB-SubCell"/>
</dbReference>
<dbReference type="PANTHER" id="PTHR30221:SF1">
    <property type="entry name" value="SMALL-CONDUCTANCE MECHANOSENSITIVE CHANNEL"/>
    <property type="match status" value="1"/>
</dbReference>
<dbReference type="EMBL" id="AAWS01000070">
    <property type="protein sequence ID" value="EAY24409.1"/>
    <property type="molecule type" value="Genomic_DNA"/>
</dbReference>
<evidence type="ECO:0000256" key="4">
    <source>
        <dbReference type="ARBA" id="ARBA00023136"/>
    </source>
</evidence>
<dbReference type="GO" id="GO:0008381">
    <property type="term" value="F:mechanosensitive monoatomic ion channel activity"/>
    <property type="evidence" value="ECO:0007669"/>
    <property type="project" value="InterPro"/>
</dbReference>
<feature type="domain" description="Mechanosensitive ion channel MscS" evidence="6">
    <location>
        <begin position="86"/>
        <end position="141"/>
    </location>
</feature>
<dbReference type="SUPFAM" id="SSF50182">
    <property type="entry name" value="Sm-like ribonucleoproteins"/>
    <property type="match status" value="1"/>
</dbReference>
<dbReference type="PANTHER" id="PTHR30221">
    <property type="entry name" value="SMALL-CONDUCTANCE MECHANOSENSITIVE CHANNEL"/>
    <property type="match status" value="1"/>
</dbReference>
<evidence type="ECO:0000259" key="6">
    <source>
        <dbReference type="Pfam" id="PF00924"/>
    </source>
</evidence>
<proteinExistence type="predicted"/>
<keyword evidence="4 5" id="KW-0472">Membrane</keyword>
<reference evidence="7 8" key="1">
    <citation type="submission" date="2007-01" db="EMBL/GenBank/DDBJ databases">
        <authorList>
            <person name="Haygood M."/>
            <person name="Podell S."/>
            <person name="Anderson C."/>
            <person name="Hopkinson B."/>
            <person name="Roe K."/>
            <person name="Barbeau K."/>
            <person name="Gaasterland T."/>
            <person name="Ferriera S."/>
            <person name="Johnson J."/>
            <person name="Kravitz S."/>
            <person name="Beeson K."/>
            <person name="Sutton G."/>
            <person name="Rogers Y.-H."/>
            <person name="Friedman R."/>
            <person name="Frazier M."/>
            <person name="Venter J.C."/>
        </authorList>
    </citation>
    <scope>NUCLEOTIDE SEQUENCE [LARGE SCALE GENOMIC DNA]</scope>
    <source>
        <strain evidence="7 8">ATCC 23134</strain>
    </source>
</reference>
<feature type="transmembrane region" description="Helical" evidence="5">
    <location>
        <begin position="64"/>
        <end position="86"/>
    </location>
</feature>
<accession>A1ZYX3</accession>
<name>A1ZYX3_MICM2</name>
<gene>
    <name evidence="7" type="ORF">M23134_01749</name>
</gene>
<evidence type="ECO:0000256" key="2">
    <source>
        <dbReference type="ARBA" id="ARBA00022692"/>
    </source>
</evidence>
<feature type="transmembrane region" description="Helical" evidence="5">
    <location>
        <begin position="6"/>
        <end position="26"/>
    </location>
</feature>
<dbReference type="Proteomes" id="UP000004095">
    <property type="component" value="Unassembled WGS sequence"/>
</dbReference>
<dbReference type="Gene3D" id="2.30.30.60">
    <property type="match status" value="1"/>
</dbReference>
<dbReference type="eggNOG" id="ENOG5034951">
    <property type="taxonomic scope" value="Bacteria"/>
</dbReference>
<sequence>MIWFILLGIGIFLLFRFIKQLVNYWVPEQKNRQLKFERLLPVVEGIVWFSWVIWGVQGMFNNKLVYTLIILGIMLVIIVALSWFAIRDFIAGVVLKLEGAFTIGERIKVQALEGRVKELGYFGVKLENFRGEIISIPYHTVSGVTRVQPKSSEAIKNHSFQLDLPKRYTPTESIDKLRELILNTPWASVTKKPYIKLSKENEVCYTFEIIIYSLHPRYFQKTETYLQKWSKKLV</sequence>
<dbReference type="InterPro" id="IPR006685">
    <property type="entry name" value="MscS_channel_2nd"/>
</dbReference>
<feature type="transmembrane region" description="Helical" evidence="5">
    <location>
        <begin position="38"/>
        <end position="58"/>
    </location>
</feature>
<dbReference type="AlphaFoldDB" id="A1ZYX3"/>
<comment type="subcellular location">
    <subcellularLocation>
        <location evidence="1">Membrane</location>
    </subcellularLocation>
</comment>
<dbReference type="InterPro" id="IPR045275">
    <property type="entry name" value="MscS_archaea/bacteria_type"/>
</dbReference>
<keyword evidence="2 5" id="KW-0812">Transmembrane</keyword>
<evidence type="ECO:0000313" key="8">
    <source>
        <dbReference type="Proteomes" id="UP000004095"/>
    </source>
</evidence>
<dbReference type="InterPro" id="IPR023408">
    <property type="entry name" value="MscS_beta-dom_sf"/>
</dbReference>
<evidence type="ECO:0000256" key="1">
    <source>
        <dbReference type="ARBA" id="ARBA00004370"/>
    </source>
</evidence>
<organism evidence="7 8">
    <name type="scientific">Microscilla marina ATCC 23134</name>
    <dbReference type="NCBI Taxonomy" id="313606"/>
    <lineage>
        <taxon>Bacteria</taxon>
        <taxon>Pseudomonadati</taxon>
        <taxon>Bacteroidota</taxon>
        <taxon>Cytophagia</taxon>
        <taxon>Cytophagales</taxon>
        <taxon>Microscillaceae</taxon>
        <taxon>Microscilla</taxon>
    </lineage>
</organism>
<comment type="caution">
    <text evidence="7">The sequence shown here is derived from an EMBL/GenBank/DDBJ whole genome shotgun (WGS) entry which is preliminary data.</text>
</comment>
<dbReference type="Pfam" id="PF00924">
    <property type="entry name" value="MS_channel_2nd"/>
    <property type="match status" value="1"/>
</dbReference>
<evidence type="ECO:0000256" key="3">
    <source>
        <dbReference type="ARBA" id="ARBA00022989"/>
    </source>
</evidence>